<comment type="caution">
    <text evidence="2">The sequence shown here is derived from an EMBL/GenBank/DDBJ whole genome shotgun (WGS) entry which is preliminary data.</text>
</comment>
<name>A0A2N3PSD0_9PROT</name>
<feature type="domain" description="YjiS-like" evidence="1">
    <location>
        <begin position="20"/>
        <end position="55"/>
    </location>
</feature>
<proteinExistence type="predicted"/>
<gene>
    <name evidence="2" type="ORF">CWS72_16865</name>
</gene>
<protein>
    <submittedName>
        <fullName evidence="2">DUF1127 domain-containing protein</fullName>
    </submittedName>
</protein>
<dbReference type="Proteomes" id="UP000233293">
    <property type="component" value="Unassembled WGS sequence"/>
</dbReference>
<accession>A0A2N3PSD0</accession>
<dbReference type="InterPro" id="IPR009506">
    <property type="entry name" value="YjiS-like"/>
</dbReference>
<dbReference type="EMBL" id="PIUM01000021">
    <property type="protein sequence ID" value="PKU23308.1"/>
    <property type="molecule type" value="Genomic_DNA"/>
</dbReference>
<keyword evidence="3" id="KW-1185">Reference proteome</keyword>
<reference evidence="3" key="1">
    <citation type="submission" date="2017-12" db="EMBL/GenBank/DDBJ databases">
        <title>Draft genome sequence of Telmatospirillum siberiense 26-4b1T, an acidotolerant peatland alphaproteobacterium potentially involved in sulfur cycling.</title>
        <authorList>
            <person name="Hausmann B."/>
            <person name="Pjevac P."/>
            <person name="Schreck K."/>
            <person name="Herbold C.W."/>
            <person name="Daims H."/>
            <person name="Wagner M."/>
            <person name="Pester M."/>
            <person name="Loy A."/>
        </authorList>
    </citation>
    <scope>NUCLEOTIDE SEQUENCE [LARGE SCALE GENOMIC DNA]</scope>
    <source>
        <strain evidence="3">26-4b1</strain>
    </source>
</reference>
<dbReference type="AlphaFoldDB" id="A0A2N3PSD0"/>
<dbReference type="RefSeq" id="WP_101251798.1">
    <property type="nucleotide sequence ID" value="NZ_PIUM01000021.1"/>
</dbReference>
<evidence type="ECO:0000313" key="3">
    <source>
        <dbReference type="Proteomes" id="UP000233293"/>
    </source>
</evidence>
<sequence length="63" mass="7417">MPKQLLSWMKSGDRLLLRTWARVEAALARRRERRRLLGLDDHLLKDIGLSRCDAHREAGKGWH</sequence>
<organism evidence="2 3">
    <name type="scientific">Telmatospirillum siberiense</name>
    <dbReference type="NCBI Taxonomy" id="382514"/>
    <lineage>
        <taxon>Bacteria</taxon>
        <taxon>Pseudomonadati</taxon>
        <taxon>Pseudomonadota</taxon>
        <taxon>Alphaproteobacteria</taxon>
        <taxon>Rhodospirillales</taxon>
        <taxon>Rhodospirillaceae</taxon>
        <taxon>Telmatospirillum</taxon>
    </lineage>
</organism>
<dbReference type="Pfam" id="PF06568">
    <property type="entry name" value="YjiS-like"/>
    <property type="match status" value="1"/>
</dbReference>
<evidence type="ECO:0000313" key="2">
    <source>
        <dbReference type="EMBL" id="PKU23308.1"/>
    </source>
</evidence>
<evidence type="ECO:0000259" key="1">
    <source>
        <dbReference type="Pfam" id="PF06568"/>
    </source>
</evidence>